<comment type="cofactor">
    <cofactor evidence="1">
        <name>Mg(2+)</name>
        <dbReference type="ChEBI" id="CHEBI:18420"/>
    </cofactor>
</comment>
<sequence length="216" mass="25453">MTKLNKFIIFDLDDTLYYEIDFLKSAYNEISILLDNINREELYNRMLFLFYSGKNVFNYLTDRYSVTLDQLLFLYRNHKPNIVLNEGGIEIINKAKSLNYKLGLITDGYSITQRNKLKALEIENYFDKIIISEEFGSTKPNENNYKAFVTEGIYEFFYIGDNTKKDFITPNKLGWTTICLLDNGVNIHKQDNNLPVQYLPQNYINNLKEILDLIIK</sequence>
<organism evidence="5 6">
    <name type="scientific">Faecalibacter bovis</name>
    <dbReference type="NCBI Taxonomy" id="2898187"/>
    <lineage>
        <taxon>Bacteria</taxon>
        <taxon>Pseudomonadati</taxon>
        <taxon>Bacteroidota</taxon>
        <taxon>Flavobacteriia</taxon>
        <taxon>Flavobacteriales</taxon>
        <taxon>Weeksellaceae</taxon>
        <taxon>Faecalibacter</taxon>
    </lineage>
</organism>
<dbReference type="InterPro" id="IPR036412">
    <property type="entry name" value="HAD-like_sf"/>
</dbReference>
<keyword evidence="2" id="KW-0479">Metal-binding</keyword>
<reference evidence="5 6" key="1">
    <citation type="journal article" date="2021" name="Int. J. Syst. Evol. Microbiol.">
        <title>Faecalibacter bovis sp. nov., isolated from cow faeces.</title>
        <authorList>
            <person name="Li F."/>
            <person name="Zhao W."/>
            <person name="Hong Q."/>
            <person name="Shao Q."/>
            <person name="Song J."/>
            <person name="Yang S."/>
        </authorList>
    </citation>
    <scope>NUCLEOTIDE SEQUENCE [LARGE SCALE GENOMIC DNA]</scope>
    <source>
        <strain evidence="5 6">ZY171143</strain>
    </source>
</reference>
<dbReference type="Gene3D" id="3.40.50.1000">
    <property type="entry name" value="HAD superfamily/HAD-like"/>
    <property type="match status" value="1"/>
</dbReference>
<evidence type="ECO:0000256" key="1">
    <source>
        <dbReference type="ARBA" id="ARBA00001946"/>
    </source>
</evidence>
<name>A0ABX7XFA9_9FLAO</name>
<keyword evidence="4" id="KW-0460">Magnesium</keyword>
<dbReference type="SFLD" id="SFLDS00003">
    <property type="entry name" value="Haloacid_Dehalogenase"/>
    <property type="match status" value="1"/>
</dbReference>
<dbReference type="InterPro" id="IPR041492">
    <property type="entry name" value="HAD_2"/>
</dbReference>
<dbReference type="RefSeq" id="WP_230477378.1">
    <property type="nucleotide sequence ID" value="NZ_CP072842.1"/>
</dbReference>
<dbReference type="InterPro" id="IPR023214">
    <property type="entry name" value="HAD_sf"/>
</dbReference>
<dbReference type="EMBL" id="CP072842">
    <property type="protein sequence ID" value="QTV06618.1"/>
    <property type="molecule type" value="Genomic_DNA"/>
</dbReference>
<dbReference type="Gene3D" id="1.10.150.520">
    <property type="match status" value="1"/>
</dbReference>
<dbReference type="PANTHER" id="PTHR46470:SF2">
    <property type="entry name" value="GLYCERALDEHYDE 3-PHOSPHATE PHOSPHATASE"/>
    <property type="match status" value="1"/>
</dbReference>
<evidence type="ECO:0000313" key="6">
    <source>
        <dbReference type="Proteomes" id="UP000672011"/>
    </source>
</evidence>
<dbReference type="NCBIfam" id="TIGR01549">
    <property type="entry name" value="HAD-SF-IA-v1"/>
    <property type="match status" value="1"/>
</dbReference>
<dbReference type="GO" id="GO:0016787">
    <property type="term" value="F:hydrolase activity"/>
    <property type="evidence" value="ECO:0007669"/>
    <property type="project" value="UniProtKB-KW"/>
</dbReference>
<accession>A0ABX7XFA9</accession>
<dbReference type="Pfam" id="PF13419">
    <property type="entry name" value="HAD_2"/>
    <property type="match status" value="1"/>
</dbReference>
<keyword evidence="6" id="KW-1185">Reference proteome</keyword>
<evidence type="ECO:0000256" key="4">
    <source>
        <dbReference type="ARBA" id="ARBA00022842"/>
    </source>
</evidence>
<gene>
    <name evidence="5" type="ORF">J9309_04655</name>
</gene>
<dbReference type="PANTHER" id="PTHR46470">
    <property type="entry name" value="N-ACYLNEURAMINATE-9-PHOSPHATASE"/>
    <property type="match status" value="1"/>
</dbReference>
<dbReference type="Proteomes" id="UP000672011">
    <property type="component" value="Chromosome"/>
</dbReference>
<evidence type="ECO:0000313" key="5">
    <source>
        <dbReference type="EMBL" id="QTV06618.1"/>
    </source>
</evidence>
<dbReference type="InterPro" id="IPR051400">
    <property type="entry name" value="HAD-like_hydrolase"/>
</dbReference>
<keyword evidence="3 5" id="KW-0378">Hydrolase</keyword>
<reference evidence="6" key="2">
    <citation type="submission" date="2021-04" db="EMBL/GenBank/DDBJ databases">
        <title>Taxonomy of Flavobacteriaceae bacterium ZY171143.</title>
        <authorList>
            <person name="Li F."/>
        </authorList>
    </citation>
    <scope>NUCLEOTIDE SEQUENCE [LARGE SCALE GENOMIC DNA]</scope>
    <source>
        <strain evidence="6">ZY171143</strain>
    </source>
</reference>
<dbReference type="InterPro" id="IPR006439">
    <property type="entry name" value="HAD-SF_hydro_IA"/>
</dbReference>
<evidence type="ECO:0000256" key="2">
    <source>
        <dbReference type="ARBA" id="ARBA00022723"/>
    </source>
</evidence>
<protein>
    <submittedName>
        <fullName evidence="5">HAD family hydrolase</fullName>
    </submittedName>
</protein>
<dbReference type="SUPFAM" id="SSF56784">
    <property type="entry name" value="HAD-like"/>
    <property type="match status" value="1"/>
</dbReference>
<proteinExistence type="predicted"/>
<evidence type="ECO:0000256" key="3">
    <source>
        <dbReference type="ARBA" id="ARBA00022801"/>
    </source>
</evidence>
<dbReference type="SFLD" id="SFLDG01129">
    <property type="entry name" value="C1.5:_HAD__Beta-PGM__Phosphata"/>
    <property type="match status" value="1"/>
</dbReference>